<feature type="region of interest" description="Disordered" evidence="2">
    <location>
        <begin position="338"/>
        <end position="363"/>
    </location>
</feature>
<dbReference type="SUPFAM" id="SSF57850">
    <property type="entry name" value="RING/U-box"/>
    <property type="match status" value="1"/>
</dbReference>
<dbReference type="Proteomes" id="UP001642464">
    <property type="component" value="Unassembled WGS sequence"/>
</dbReference>
<evidence type="ECO:0000256" key="1">
    <source>
        <dbReference type="SAM" id="Coils"/>
    </source>
</evidence>
<feature type="domain" description="U-box" evidence="3">
    <location>
        <begin position="114"/>
        <end position="187"/>
    </location>
</feature>
<comment type="caution">
    <text evidence="4">The sequence shown here is derived from an EMBL/GenBank/DDBJ whole genome shotgun (WGS) entry which is preliminary data.</text>
</comment>
<dbReference type="EMBL" id="CAXAMM010019557">
    <property type="protein sequence ID" value="CAK9045975.1"/>
    <property type="molecule type" value="Genomic_DNA"/>
</dbReference>
<evidence type="ECO:0000313" key="5">
    <source>
        <dbReference type="Proteomes" id="UP001642464"/>
    </source>
</evidence>
<protein>
    <submittedName>
        <fullName evidence="4">U-box domain-containing protein 52 (Plant U-box protein 52)</fullName>
    </submittedName>
</protein>
<gene>
    <name evidence="4" type="ORF">SCF082_LOCUS25946</name>
</gene>
<dbReference type="Pfam" id="PF04564">
    <property type="entry name" value="U-box"/>
    <property type="match status" value="1"/>
</dbReference>
<dbReference type="PROSITE" id="PS51698">
    <property type="entry name" value="U_BOX"/>
    <property type="match status" value="1"/>
</dbReference>
<reference evidence="4 5" key="1">
    <citation type="submission" date="2024-02" db="EMBL/GenBank/DDBJ databases">
        <authorList>
            <person name="Chen Y."/>
            <person name="Shah S."/>
            <person name="Dougan E. K."/>
            <person name="Thang M."/>
            <person name="Chan C."/>
        </authorList>
    </citation>
    <scope>NUCLEOTIDE SEQUENCE [LARGE SCALE GENOMIC DNA]</scope>
</reference>
<evidence type="ECO:0000256" key="2">
    <source>
        <dbReference type="SAM" id="MobiDB-lite"/>
    </source>
</evidence>
<dbReference type="SMART" id="SM00504">
    <property type="entry name" value="Ubox"/>
    <property type="match status" value="1"/>
</dbReference>
<feature type="region of interest" description="Disordered" evidence="2">
    <location>
        <begin position="204"/>
        <end position="255"/>
    </location>
</feature>
<dbReference type="InterPro" id="IPR013083">
    <property type="entry name" value="Znf_RING/FYVE/PHD"/>
</dbReference>
<proteinExistence type="predicted"/>
<feature type="compositionally biased region" description="Low complexity" evidence="2">
    <location>
        <begin position="276"/>
        <end position="289"/>
    </location>
</feature>
<evidence type="ECO:0000313" key="4">
    <source>
        <dbReference type="EMBL" id="CAK9045975.1"/>
    </source>
</evidence>
<dbReference type="InterPro" id="IPR052085">
    <property type="entry name" value="WD-SAM-U-box"/>
</dbReference>
<feature type="region of interest" description="Disordered" evidence="2">
    <location>
        <begin position="583"/>
        <end position="608"/>
    </location>
</feature>
<feature type="coiled-coil region" evidence="1">
    <location>
        <begin position="461"/>
        <end position="488"/>
    </location>
</feature>
<sequence length="608" mass="67890">MRTFDGRPRQIYCILKLLFDGNSRWQDSAKESDLVEALTSVLKASMQRLAAVGTERQALRALQQGCGAAVRQALQKSQERQRRRHALEYSAVEVEVASKPRPKSEANQTSSKAPMPSEYFCPISQEVMVDPVTTSDGHTYDRKPIEEWLRNNDTSPNTGLVLPNKTLIPNHNLRKLIQEASTAKEDSIEMELDNMICAMEVEGPLPQGEGQEEEDQLDDAEGEEEEEEDDQLDDAEGAEEEEEEDQLDDAEGEPLDGVRGFEKLAAKMGDVISNATTSPGTSQSPGSSSVAETAEPQSHEEQRKLRRLSSWLRKIQWLRCGEVQGIYRTNKDHRWRSMRQLRSTRTVSRSSPDQTEDGGGACDQLTLKNSREALHQPPISPDGFGFPGTSKLDLFHLRRSLASMAFLTGVDLEGRVQDHQQLALPAPRTRRRRNKKLEEEEPLAIEAKPVEYSDLLRETMALEMDDSLEELRRMIKRTRNKMDTEMKVLDGFISDVNQIKGMQRSFEEPLAALPPNRSGSQPALKAPPHSMALQASSSAVALSESRRLPKRSTPLPALTHSQSTPAIGSAAMLALRSAQPLVLPKRRAPPFSQGRLRSDGLSWRAKMS</sequence>
<feature type="region of interest" description="Disordered" evidence="2">
    <location>
        <begin position="511"/>
        <end position="563"/>
    </location>
</feature>
<feature type="region of interest" description="Disordered" evidence="2">
    <location>
        <begin position="96"/>
        <end position="117"/>
    </location>
</feature>
<dbReference type="PANTHER" id="PTHR46573">
    <property type="entry name" value="WD REPEAT, SAM AND U-BOX DOMAIN-CONTAINING PROTEIN 1"/>
    <property type="match status" value="1"/>
</dbReference>
<keyword evidence="1" id="KW-0175">Coiled coil</keyword>
<name>A0ABP0M3D0_9DINO</name>
<feature type="compositionally biased region" description="Polar residues" evidence="2">
    <location>
        <begin position="340"/>
        <end position="353"/>
    </location>
</feature>
<feature type="region of interest" description="Disordered" evidence="2">
    <location>
        <begin position="273"/>
        <end position="303"/>
    </location>
</feature>
<dbReference type="CDD" id="cd16655">
    <property type="entry name" value="RING-Ubox_WDSUB1-like"/>
    <property type="match status" value="1"/>
</dbReference>
<accession>A0ABP0M3D0</accession>
<dbReference type="Gene3D" id="3.30.40.10">
    <property type="entry name" value="Zinc/RING finger domain, C3HC4 (zinc finger)"/>
    <property type="match status" value="1"/>
</dbReference>
<organism evidence="4 5">
    <name type="scientific">Durusdinium trenchii</name>
    <dbReference type="NCBI Taxonomy" id="1381693"/>
    <lineage>
        <taxon>Eukaryota</taxon>
        <taxon>Sar</taxon>
        <taxon>Alveolata</taxon>
        <taxon>Dinophyceae</taxon>
        <taxon>Suessiales</taxon>
        <taxon>Symbiodiniaceae</taxon>
        <taxon>Durusdinium</taxon>
    </lineage>
</organism>
<keyword evidence="5" id="KW-1185">Reference proteome</keyword>
<feature type="compositionally biased region" description="Low complexity" evidence="2">
    <location>
        <begin position="530"/>
        <end position="543"/>
    </location>
</feature>
<dbReference type="InterPro" id="IPR003613">
    <property type="entry name" value="Ubox_domain"/>
</dbReference>
<dbReference type="PANTHER" id="PTHR46573:SF1">
    <property type="entry name" value="WD REPEAT, SAM AND U-BOX DOMAIN-CONTAINING PROTEIN 1"/>
    <property type="match status" value="1"/>
</dbReference>
<evidence type="ECO:0000259" key="3">
    <source>
        <dbReference type="PROSITE" id="PS51698"/>
    </source>
</evidence>
<feature type="compositionally biased region" description="Acidic residues" evidence="2">
    <location>
        <begin position="210"/>
        <end position="254"/>
    </location>
</feature>